<accession>A0A0F9PJE7</accession>
<dbReference type="InterPro" id="IPR043148">
    <property type="entry name" value="TagF_C"/>
</dbReference>
<comment type="caution">
    <text evidence="1">The sequence shown here is derived from an EMBL/GenBank/DDBJ whole genome shotgun (WGS) entry which is preliminary data.</text>
</comment>
<dbReference type="InterPro" id="IPR007554">
    <property type="entry name" value="Glycerophosphate_synth"/>
</dbReference>
<evidence type="ECO:0008006" key="2">
    <source>
        <dbReference type="Google" id="ProtNLM"/>
    </source>
</evidence>
<dbReference type="Gene3D" id="3.40.50.12580">
    <property type="match status" value="1"/>
</dbReference>
<dbReference type="EMBL" id="LAZR01002289">
    <property type="protein sequence ID" value="KKN31945.1"/>
    <property type="molecule type" value="Genomic_DNA"/>
</dbReference>
<gene>
    <name evidence="1" type="ORF">LCGC14_0818750</name>
</gene>
<protein>
    <recommendedName>
        <fullName evidence="2">UDP-N-acetylglucosamine 2-epimerase domain-containing protein</fullName>
    </recommendedName>
</protein>
<organism evidence="1">
    <name type="scientific">marine sediment metagenome</name>
    <dbReference type="NCBI Taxonomy" id="412755"/>
    <lineage>
        <taxon>unclassified sequences</taxon>
        <taxon>metagenomes</taxon>
        <taxon>ecological metagenomes</taxon>
    </lineage>
</organism>
<dbReference type="GO" id="GO:0047355">
    <property type="term" value="F:CDP-glycerol glycerophosphotransferase activity"/>
    <property type="evidence" value="ECO:0007669"/>
    <property type="project" value="InterPro"/>
</dbReference>
<dbReference type="AlphaFoldDB" id="A0A0F9PJE7"/>
<evidence type="ECO:0000313" key="1">
    <source>
        <dbReference type="EMBL" id="KKN31945.1"/>
    </source>
</evidence>
<proteinExistence type="predicted"/>
<dbReference type="Pfam" id="PF04464">
    <property type="entry name" value="Glyphos_transf"/>
    <property type="match status" value="1"/>
</dbReference>
<sequence length="466" mass="54499">MNEQETKPRILISLNNGWIIRNWIYTGILDDLAEKFDVMVLTPVKDDPEFRDILSKRKLSIKVSLLHELEINPFIKMIRGIKDKLFYEIHGLETQKIKRFDRRYNLFLKGASLFILALSKLPGANRIVLLLERFDNLLNRKKIYEDALHSFHPDLFISTHPFSNTERKVIIEAYREKIPVLASILSWDNIFNKGLLPLFFDKIIVWSQIQEDRILSYYPEYNSKHIAISGIPNFDIYRSKEFEDFKRHDYLKSIKIDPEYRVLVYCTGPPSLFPKEPEIVDILIKNMDKGSIPDNCHLLVRLHPHDDFERYEPFLNHKRVTIFNSSLDKQSRDTFTWIPPEDEIFGLMAMLKASDLCINIASTTSLDAAACGIPIINVVFDGYKDEKYLGSNRRFYDFTHYKDVVKTGAVKLVYSEKELIHAINHYLKNPSSDKEKRGKLVSEQCWKLDGKSSERVVKIISDFLTK</sequence>
<name>A0A0F9PJE7_9ZZZZ</name>
<dbReference type="SUPFAM" id="SSF53756">
    <property type="entry name" value="UDP-Glycosyltransferase/glycogen phosphorylase"/>
    <property type="match status" value="1"/>
</dbReference>
<dbReference type="GO" id="GO:0016020">
    <property type="term" value="C:membrane"/>
    <property type="evidence" value="ECO:0007669"/>
    <property type="project" value="InterPro"/>
</dbReference>
<reference evidence="1" key="1">
    <citation type="journal article" date="2015" name="Nature">
        <title>Complex archaea that bridge the gap between prokaryotes and eukaryotes.</title>
        <authorList>
            <person name="Spang A."/>
            <person name="Saw J.H."/>
            <person name="Jorgensen S.L."/>
            <person name="Zaremba-Niedzwiedzka K."/>
            <person name="Martijn J."/>
            <person name="Lind A.E."/>
            <person name="van Eijk R."/>
            <person name="Schleper C."/>
            <person name="Guy L."/>
            <person name="Ettema T.J."/>
        </authorList>
    </citation>
    <scope>NUCLEOTIDE SEQUENCE</scope>
</reference>